<dbReference type="RefSeq" id="WP_093134326.1">
    <property type="nucleotide sequence ID" value="NZ_FOHJ01000005.1"/>
</dbReference>
<proteinExistence type="predicted"/>
<sequence>MDRFSHVELAKGLLRISNENINVSYMSILPLVDGAPSFLHRLHCHPLSKASTVVDAAKVVFGYEGDHIPQISEDVFELKRFRQEKHQFIEVFNKLVKGYTNKGMEVSVGYGPLLSVISHTYFDTFNNAVQAFTPYESYCAGQYDMWHEIDYFNYRIKWYQETAPQVRQKVLEEKFWNDYSFTSKEMVKGMIDRIAHYTQPSVSKSTIKKVENDLAVDDISLNPEVREFYVKLETSLRKHLKDSVSNSEEVTVSI</sequence>
<dbReference type="AlphaFoldDB" id="A0A1I0EX35"/>
<keyword evidence="2" id="KW-1185">Reference proteome</keyword>
<dbReference type="Proteomes" id="UP000199095">
    <property type="component" value="Unassembled WGS sequence"/>
</dbReference>
<organism evidence="1 2">
    <name type="scientific">Salinibacillus kushneri</name>
    <dbReference type="NCBI Taxonomy" id="237682"/>
    <lineage>
        <taxon>Bacteria</taxon>
        <taxon>Bacillati</taxon>
        <taxon>Bacillota</taxon>
        <taxon>Bacilli</taxon>
        <taxon>Bacillales</taxon>
        <taxon>Bacillaceae</taxon>
        <taxon>Salinibacillus</taxon>
    </lineage>
</organism>
<protein>
    <submittedName>
        <fullName evidence="1">Uncharacterized protein</fullName>
    </submittedName>
</protein>
<evidence type="ECO:0000313" key="2">
    <source>
        <dbReference type="Proteomes" id="UP000199095"/>
    </source>
</evidence>
<accession>A0A1I0EX35</accession>
<dbReference type="STRING" id="237682.SAMN05421676_10596"/>
<dbReference type="OrthoDB" id="9821904at2"/>
<name>A0A1I0EX35_9BACI</name>
<reference evidence="2" key="1">
    <citation type="submission" date="2016-10" db="EMBL/GenBank/DDBJ databases">
        <authorList>
            <person name="Varghese N."/>
            <person name="Submissions S."/>
        </authorList>
    </citation>
    <scope>NUCLEOTIDE SEQUENCE [LARGE SCALE GENOMIC DNA]</scope>
    <source>
        <strain evidence="2">CGMCC 1.3566</strain>
    </source>
</reference>
<dbReference type="EMBL" id="FOHJ01000005">
    <property type="protein sequence ID" value="SET49481.1"/>
    <property type="molecule type" value="Genomic_DNA"/>
</dbReference>
<evidence type="ECO:0000313" key="1">
    <source>
        <dbReference type="EMBL" id="SET49481.1"/>
    </source>
</evidence>
<gene>
    <name evidence="1" type="ORF">SAMN05421676_10596</name>
</gene>